<reference evidence="5 6" key="1">
    <citation type="submission" date="2014-03" db="EMBL/GenBank/DDBJ databases">
        <authorList>
            <person name="Urmite Genomes U."/>
        </authorList>
    </citation>
    <scope>NUCLEOTIDE SEQUENCE [LARGE SCALE GENOMIC DNA]</scope>
    <source>
        <strain evidence="5 6">Vm-5</strain>
    </source>
</reference>
<keyword evidence="6" id="KW-1185">Reference proteome</keyword>
<dbReference type="GO" id="GO:0006355">
    <property type="term" value="P:regulation of DNA-templated transcription"/>
    <property type="evidence" value="ECO:0007669"/>
    <property type="project" value="InterPro"/>
</dbReference>
<organism evidence="5 6">
    <name type="scientific">Virgibacillus massiliensis</name>
    <dbReference type="NCBI Taxonomy" id="1462526"/>
    <lineage>
        <taxon>Bacteria</taxon>
        <taxon>Bacillati</taxon>
        <taxon>Bacillota</taxon>
        <taxon>Bacilli</taxon>
        <taxon>Bacillales</taxon>
        <taxon>Bacillaceae</taxon>
        <taxon>Virgibacillus</taxon>
    </lineage>
</organism>
<name>A0A024Q8V3_9BACI</name>
<feature type="domain" description="YvlB/LiaX N-terminal" evidence="4">
    <location>
        <begin position="68"/>
        <end position="96"/>
    </location>
</feature>
<dbReference type="InterPro" id="IPR016032">
    <property type="entry name" value="Sig_transdc_resp-reg_C-effctor"/>
</dbReference>
<dbReference type="SUPFAM" id="SSF46894">
    <property type="entry name" value="C-terminal effector domain of the bipartite response regulators"/>
    <property type="match status" value="1"/>
</dbReference>
<evidence type="ECO:0000259" key="3">
    <source>
        <dbReference type="Pfam" id="PF09862"/>
    </source>
</evidence>
<reference evidence="6" key="2">
    <citation type="submission" date="2014-05" db="EMBL/GenBank/DDBJ databases">
        <title>Draft genome sequence of Virgibacillus massiliensis Vm-5.</title>
        <authorList>
            <person name="Khelaifia S."/>
            <person name="Croce O."/>
            <person name="Lagier J.C."/>
            <person name="Raoult D."/>
        </authorList>
    </citation>
    <scope>NUCLEOTIDE SEQUENCE [LARGE SCALE GENOMIC DNA]</scope>
    <source>
        <strain evidence="6">Vm-5</strain>
    </source>
</reference>
<feature type="domain" description="DUF2089" evidence="3">
    <location>
        <begin position="13"/>
        <end position="58"/>
    </location>
</feature>
<dbReference type="Proteomes" id="UP000028875">
    <property type="component" value="Unassembled WGS sequence"/>
</dbReference>
<evidence type="ECO:0000313" key="5">
    <source>
        <dbReference type="EMBL" id="CDQ38717.1"/>
    </source>
</evidence>
<evidence type="ECO:0000259" key="4">
    <source>
        <dbReference type="Pfam" id="PF22746"/>
    </source>
</evidence>
<keyword evidence="1" id="KW-0805">Transcription regulation</keyword>
<evidence type="ECO:0008006" key="7">
    <source>
        <dbReference type="Google" id="ProtNLM"/>
    </source>
</evidence>
<evidence type="ECO:0000256" key="2">
    <source>
        <dbReference type="ARBA" id="ARBA00023163"/>
    </source>
</evidence>
<keyword evidence="2" id="KW-0804">Transcription</keyword>
<dbReference type="EMBL" id="CCDP010000001">
    <property type="protein sequence ID" value="CDQ38717.1"/>
    <property type="molecule type" value="Genomic_DNA"/>
</dbReference>
<dbReference type="Pfam" id="PF09862">
    <property type="entry name" value="DUF2089"/>
    <property type="match status" value="1"/>
</dbReference>
<proteinExistence type="predicted"/>
<dbReference type="GO" id="GO:0003677">
    <property type="term" value="F:DNA binding"/>
    <property type="evidence" value="ECO:0007669"/>
    <property type="project" value="InterPro"/>
</dbReference>
<dbReference type="AlphaFoldDB" id="A0A024Q8V3"/>
<dbReference type="RefSeq" id="WP_021289386.1">
    <property type="nucleotide sequence ID" value="NZ_BNER01000010.1"/>
</dbReference>
<evidence type="ECO:0000256" key="1">
    <source>
        <dbReference type="ARBA" id="ARBA00023015"/>
    </source>
</evidence>
<accession>A0A024Q8V3</accession>
<comment type="caution">
    <text evidence="5">The sequence shown here is derived from an EMBL/GenBank/DDBJ whole genome shotgun (WGS) entry which is preliminary data.</text>
</comment>
<dbReference type="OrthoDB" id="9797643at2"/>
<protein>
    <recommendedName>
        <fullName evidence="7">DUF2089 family protein</fullName>
    </recommendedName>
</protein>
<dbReference type="Pfam" id="PF22746">
    <property type="entry name" value="SHOCT-like_DUF2089-C"/>
    <property type="match status" value="1"/>
</dbReference>
<dbReference type="InterPro" id="IPR018658">
    <property type="entry name" value="DUF2089"/>
</dbReference>
<gene>
    <name evidence="5" type="ORF">BN990_00990</name>
</gene>
<dbReference type="eggNOG" id="COG3877">
    <property type="taxonomic scope" value="Bacteria"/>
</dbReference>
<dbReference type="InterPro" id="IPR053959">
    <property type="entry name" value="YvlB/LiaX_N"/>
</dbReference>
<sequence length="99" mass="11655">MDPKDTPAWIASLEKEDIEFIRKFVLSSGSLKQIAKSYEVSYPTVRTRLNHIIQKIELNDELEKEPLISYVKQLAIEDRIQLDDAKRIIEKYKAEKNDY</sequence>
<evidence type="ECO:0000313" key="6">
    <source>
        <dbReference type="Proteomes" id="UP000028875"/>
    </source>
</evidence>